<dbReference type="EMBL" id="JARLKY010000087">
    <property type="protein sequence ID" value="MEC0231157.1"/>
    <property type="molecule type" value="Genomic_DNA"/>
</dbReference>
<evidence type="ECO:0000313" key="2">
    <source>
        <dbReference type="Proteomes" id="UP001338137"/>
    </source>
</evidence>
<comment type="caution">
    <text evidence="1">The sequence shown here is derived from an EMBL/GenBank/DDBJ whole genome shotgun (WGS) entry which is preliminary data.</text>
</comment>
<accession>A0ABU6GAD3</accession>
<reference evidence="1 2" key="1">
    <citation type="submission" date="2023-03" db="EMBL/GenBank/DDBJ databases">
        <title>Bacillus Genome Sequencing.</title>
        <authorList>
            <person name="Dunlap C."/>
        </authorList>
    </citation>
    <scope>NUCLEOTIDE SEQUENCE [LARGE SCALE GENOMIC DNA]</scope>
    <source>
        <strain evidence="1 2">BD-533</strain>
    </source>
</reference>
<protein>
    <submittedName>
        <fullName evidence="1">Uncharacterized protein</fullName>
    </submittedName>
</protein>
<sequence>MKNSSIVLKGIVRGTFSQFQPYCPEEPAVMKFEGTSLSDVIQGLVLDEWIFTLKVNGRRIKNPFQYIKRSGLNPIEYMRAGVIL</sequence>
<gene>
    <name evidence="1" type="ORF">P4I72_29075</name>
</gene>
<dbReference type="Proteomes" id="UP001338137">
    <property type="component" value="Unassembled WGS sequence"/>
</dbReference>
<proteinExistence type="predicted"/>
<evidence type="ECO:0000313" key="1">
    <source>
        <dbReference type="EMBL" id="MEC0231157.1"/>
    </source>
</evidence>
<keyword evidence="2" id="KW-1185">Reference proteome</keyword>
<dbReference type="RefSeq" id="WP_326075096.1">
    <property type="nucleotide sequence ID" value="NZ_JARLKY010000087.1"/>
</dbReference>
<organism evidence="1 2">
    <name type="scientific">Paenibacillus alba</name>
    <dbReference type="NCBI Taxonomy" id="1197127"/>
    <lineage>
        <taxon>Bacteria</taxon>
        <taxon>Bacillati</taxon>
        <taxon>Bacillota</taxon>
        <taxon>Bacilli</taxon>
        <taxon>Bacillales</taxon>
        <taxon>Paenibacillaceae</taxon>
        <taxon>Paenibacillus</taxon>
    </lineage>
</organism>
<name>A0ABU6GAD3_9BACL</name>